<dbReference type="Proteomes" id="UP000252707">
    <property type="component" value="Unassembled WGS sequence"/>
</dbReference>
<keyword evidence="9" id="KW-1185">Reference proteome</keyword>
<dbReference type="EMBL" id="QPJY01000003">
    <property type="protein sequence ID" value="RCX31358.1"/>
    <property type="molecule type" value="Genomic_DNA"/>
</dbReference>
<evidence type="ECO:0000259" key="7">
    <source>
        <dbReference type="Pfam" id="PF08340"/>
    </source>
</evidence>
<keyword evidence="2" id="KW-0540">Nuclease</keyword>
<dbReference type="OrthoDB" id="9771229at2"/>
<dbReference type="NCBIfam" id="TIGR00255">
    <property type="entry name" value="YicC/YloC family endoribonuclease"/>
    <property type="match status" value="1"/>
</dbReference>
<dbReference type="AlphaFoldDB" id="A0A369CDR2"/>
<dbReference type="InterPro" id="IPR013527">
    <property type="entry name" value="YicC-like_N"/>
</dbReference>
<sequence>MIHSMTAFARCERQGEWGTAAWELRSVNHRYLEAGVRMPESVRDLEGVVRERLRTALKRGKVEAGLRLQTGEAAAAGVSLDVELARQVVHASREVDSLLYNPAPVSSMDVLRWPGVIRTEQADPETLKAALLELLDEAIAELLEARAREGAQLRGFIEERLAAVGAEVERVRTRVPEVLAAQRERLLARLEEVRAELDPARLEQEMVLLAQKIDVTEEMDRLGAHVKEVGRVLKQGGAVGRRLDFLMQELNREANTLGSKSQDAETTRSSVELKVLIEQMREQVQNIE</sequence>
<evidence type="ECO:0000256" key="4">
    <source>
        <dbReference type="ARBA" id="ARBA00022801"/>
    </source>
</evidence>
<dbReference type="GO" id="GO:0004521">
    <property type="term" value="F:RNA endonuclease activity"/>
    <property type="evidence" value="ECO:0007669"/>
    <property type="project" value="InterPro"/>
</dbReference>
<dbReference type="InterPro" id="IPR013551">
    <property type="entry name" value="YicC-like_C"/>
</dbReference>
<comment type="similarity">
    <text evidence="5">Belongs to the YicC/YloC family.</text>
</comment>
<dbReference type="Pfam" id="PF03755">
    <property type="entry name" value="YicC-like_N"/>
    <property type="match status" value="1"/>
</dbReference>
<feature type="domain" description="Endoribonuclease YicC-like C-terminal" evidence="7">
    <location>
        <begin position="172"/>
        <end position="288"/>
    </location>
</feature>
<evidence type="ECO:0000256" key="2">
    <source>
        <dbReference type="ARBA" id="ARBA00022722"/>
    </source>
</evidence>
<proteinExistence type="inferred from homology"/>
<accession>A0A369CDR2</accession>
<keyword evidence="3" id="KW-0255">Endonuclease</keyword>
<dbReference type="Pfam" id="PF08340">
    <property type="entry name" value="YicC-like_C"/>
    <property type="match status" value="1"/>
</dbReference>
<dbReference type="PANTHER" id="PTHR30636">
    <property type="entry name" value="UPF0701 PROTEIN YICC"/>
    <property type="match status" value="1"/>
</dbReference>
<comment type="caution">
    <text evidence="8">The sequence shown here is derived from an EMBL/GenBank/DDBJ whole genome shotgun (WGS) entry which is preliminary data.</text>
</comment>
<dbReference type="GO" id="GO:0016787">
    <property type="term" value="F:hydrolase activity"/>
    <property type="evidence" value="ECO:0007669"/>
    <property type="project" value="UniProtKB-KW"/>
</dbReference>
<evidence type="ECO:0000256" key="1">
    <source>
        <dbReference type="ARBA" id="ARBA00001968"/>
    </source>
</evidence>
<dbReference type="RefSeq" id="WP_114279524.1">
    <property type="nucleotide sequence ID" value="NZ_QPJY01000003.1"/>
</dbReference>
<gene>
    <name evidence="8" type="ORF">DFQ59_103326</name>
</gene>
<keyword evidence="4" id="KW-0378">Hydrolase</keyword>
<organism evidence="8 9">
    <name type="scientific">Thioalbus denitrificans</name>
    <dbReference type="NCBI Taxonomy" id="547122"/>
    <lineage>
        <taxon>Bacteria</taxon>
        <taxon>Pseudomonadati</taxon>
        <taxon>Pseudomonadota</taxon>
        <taxon>Gammaproteobacteria</taxon>
        <taxon>Chromatiales</taxon>
        <taxon>Ectothiorhodospiraceae</taxon>
        <taxon>Thioalbus</taxon>
    </lineage>
</organism>
<name>A0A369CDR2_9GAMM</name>
<evidence type="ECO:0000256" key="3">
    <source>
        <dbReference type="ARBA" id="ARBA00022759"/>
    </source>
</evidence>
<evidence type="ECO:0000256" key="5">
    <source>
        <dbReference type="ARBA" id="ARBA00035648"/>
    </source>
</evidence>
<feature type="domain" description="Endoribonuclease YicC-like N-terminal" evidence="6">
    <location>
        <begin position="2"/>
        <end position="154"/>
    </location>
</feature>
<dbReference type="InterPro" id="IPR005229">
    <property type="entry name" value="YicC/YloC-like"/>
</dbReference>
<reference evidence="8 9" key="1">
    <citation type="submission" date="2018-07" db="EMBL/GenBank/DDBJ databases">
        <title>Genomic Encyclopedia of Type Strains, Phase IV (KMG-IV): sequencing the most valuable type-strain genomes for metagenomic binning, comparative biology and taxonomic classification.</title>
        <authorList>
            <person name="Goeker M."/>
        </authorList>
    </citation>
    <scope>NUCLEOTIDE SEQUENCE [LARGE SCALE GENOMIC DNA]</scope>
    <source>
        <strain evidence="8 9">DSM 26407</strain>
    </source>
</reference>
<evidence type="ECO:0000313" key="8">
    <source>
        <dbReference type="EMBL" id="RCX31358.1"/>
    </source>
</evidence>
<evidence type="ECO:0000259" key="6">
    <source>
        <dbReference type="Pfam" id="PF03755"/>
    </source>
</evidence>
<protein>
    <submittedName>
        <fullName evidence="8">Uncharacterized protein (TIGR00255 family)</fullName>
    </submittedName>
</protein>
<evidence type="ECO:0000313" key="9">
    <source>
        <dbReference type="Proteomes" id="UP000252707"/>
    </source>
</evidence>
<comment type="cofactor">
    <cofactor evidence="1">
        <name>a divalent metal cation</name>
        <dbReference type="ChEBI" id="CHEBI:60240"/>
    </cofactor>
</comment>
<dbReference type="PANTHER" id="PTHR30636:SF3">
    <property type="entry name" value="UPF0701 PROTEIN YICC"/>
    <property type="match status" value="1"/>
</dbReference>